<feature type="domain" description="Chitin-binding type-2" evidence="3">
    <location>
        <begin position="101"/>
        <end position="157"/>
    </location>
</feature>
<evidence type="ECO:0000313" key="4">
    <source>
        <dbReference type="EMBL" id="KAG8193511.1"/>
    </source>
</evidence>
<dbReference type="InterPro" id="IPR052976">
    <property type="entry name" value="Scoloptoxin-like"/>
</dbReference>
<name>A0AAV6VD27_9ARAC</name>
<dbReference type="PANTHER" id="PTHR22933:SF42">
    <property type="entry name" value="FI18455P1-RELATED"/>
    <property type="match status" value="1"/>
</dbReference>
<keyword evidence="5" id="KW-1185">Reference proteome</keyword>
<evidence type="ECO:0000259" key="3">
    <source>
        <dbReference type="PROSITE" id="PS50940"/>
    </source>
</evidence>
<dbReference type="PROSITE" id="PS50940">
    <property type="entry name" value="CHIT_BIND_II"/>
    <property type="match status" value="1"/>
</dbReference>
<sequence length="416" mass="45467">MFFSIGLVLLCIGTSGQHHRVVRRFSGDWGQAAANQQPVGVKGDTAGSRWSRDDIQQKGEDDIVWNTRPQGNDKGGADLEALLRGVPGQDFPDLTSVPETAFQCPDPGYYADTEAGCMVFHICQGGGRKDSFLCPLGTIFNQRHLVCDWWFNVNCSESESLFGRNMDIFGEVASTATTTTTTERPQVPWTSQDLDKKRPPGGASKGWPPAAGKKSPPRADVASKRGGAKSDSWGRADVQQKEVTLSWSTAAEASKAYSATYSTAKSTSTNPVWYGIDGQPSRDQSDTTMWKRTGPSHPSTAASFGSRLHPSSTFQPTKRAASRTSPAHSSQWTPPYPDTSIVPSGVAGVWEQDTPSHHFTQSERFVHRVEAWGEAPAATAPKETWRRLKSRGGSRDAKRKAALHPNSVIRRKKDRY</sequence>
<accession>A0AAV6VD27</accession>
<reference evidence="4 5" key="1">
    <citation type="journal article" date="2022" name="Nat. Ecol. Evol.">
        <title>A masculinizing supergene underlies an exaggerated male reproductive morph in a spider.</title>
        <authorList>
            <person name="Hendrickx F."/>
            <person name="De Corte Z."/>
            <person name="Sonet G."/>
            <person name="Van Belleghem S.M."/>
            <person name="Kostlbacher S."/>
            <person name="Vangestel C."/>
        </authorList>
    </citation>
    <scope>NUCLEOTIDE SEQUENCE [LARGE SCALE GENOMIC DNA]</scope>
    <source>
        <strain evidence="4">W744_W776</strain>
    </source>
</reference>
<feature type="region of interest" description="Disordered" evidence="1">
    <location>
        <begin position="375"/>
        <end position="416"/>
    </location>
</feature>
<dbReference type="EMBL" id="JAFNEN010000119">
    <property type="protein sequence ID" value="KAG8193511.1"/>
    <property type="molecule type" value="Genomic_DNA"/>
</dbReference>
<dbReference type="InterPro" id="IPR002557">
    <property type="entry name" value="Chitin-bd_dom"/>
</dbReference>
<dbReference type="Gene3D" id="2.170.140.10">
    <property type="entry name" value="Chitin binding domain"/>
    <property type="match status" value="1"/>
</dbReference>
<dbReference type="PANTHER" id="PTHR22933">
    <property type="entry name" value="FI18007P1-RELATED"/>
    <property type="match status" value="1"/>
</dbReference>
<feature type="region of interest" description="Disordered" evidence="1">
    <location>
        <begin position="268"/>
        <end position="339"/>
    </location>
</feature>
<protein>
    <recommendedName>
        <fullName evidence="3">Chitin-binding type-2 domain-containing protein</fullName>
    </recommendedName>
</protein>
<dbReference type="SUPFAM" id="SSF57625">
    <property type="entry name" value="Invertebrate chitin-binding proteins"/>
    <property type="match status" value="1"/>
</dbReference>
<dbReference type="GO" id="GO:0005576">
    <property type="term" value="C:extracellular region"/>
    <property type="evidence" value="ECO:0007669"/>
    <property type="project" value="InterPro"/>
</dbReference>
<keyword evidence="2" id="KW-0732">Signal</keyword>
<feature type="signal peptide" evidence="2">
    <location>
        <begin position="1"/>
        <end position="16"/>
    </location>
</feature>
<evidence type="ECO:0000256" key="1">
    <source>
        <dbReference type="SAM" id="MobiDB-lite"/>
    </source>
</evidence>
<gene>
    <name evidence="4" type="ORF">JTE90_003723</name>
</gene>
<feature type="chain" id="PRO_5044011976" description="Chitin-binding type-2 domain-containing protein" evidence="2">
    <location>
        <begin position="17"/>
        <end position="416"/>
    </location>
</feature>
<feature type="compositionally biased region" description="Polar residues" evidence="1">
    <location>
        <begin position="286"/>
        <end position="333"/>
    </location>
</feature>
<evidence type="ECO:0000256" key="2">
    <source>
        <dbReference type="SAM" id="SignalP"/>
    </source>
</evidence>
<dbReference type="GO" id="GO:0008061">
    <property type="term" value="F:chitin binding"/>
    <property type="evidence" value="ECO:0007669"/>
    <property type="project" value="InterPro"/>
</dbReference>
<proteinExistence type="predicted"/>
<feature type="compositionally biased region" description="Basic residues" evidence="1">
    <location>
        <begin position="387"/>
        <end position="402"/>
    </location>
</feature>
<dbReference type="Proteomes" id="UP000827092">
    <property type="component" value="Unassembled WGS sequence"/>
</dbReference>
<evidence type="ECO:0000313" key="5">
    <source>
        <dbReference type="Proteomes" id="UP000827092"/>
    </source>
</evidence>
<dbReference type="InterPro" id="IPR036508">
    <property type="entry name" value="Chitin-bd_dom_sf"/>
</dbReference>
<comment type="caution">
    <text evidence="4">The sequence shown here is derived from an EMBL/GenBank/DDBJ whole genome shotgun (WGS) entry which is preliminary data.</text>
</comment>
<dbReference type="AlphaFoldDB" id="A0AAV6VD27"/>
<dbReference type="SMART" id="SM00494">
    <property type="entry name" value="ChtBD2"/>
    <property type="match status" value="1"/>
</dbReference>
<dbReference type="Pfam" id="PF01607">
    <property type="entry name" value="CBM_14"/>
    <property type="match status" value="1"/>
</dbReference>
<organism evidence="4 5">
    <name type="scientific">Oedothorax gibbosus</name>
    <dbReference type="NCBI Taxonomy" id="931172"/>
    <lineage>
        <taxon>Eukaryota</taxon>
        <taxon>Metazoa</taxon>
        <taxon>Ecdysozoa</taxon>
        <taxon>Arthropoda</taxon>
        <taxon>Chelicerata</taxon>
        <taxon>Arachnida</taxon>
        <taxon>Araneae</taxon>
        <taxon>Araneomorphae</taxon>
        <taxon>Entelegynae</taxon>
        <taxon>Araneoidea</taxon>
        <taxon>Linyphiidae</taxon>
        <taxon>Erigoninae</taxon>
        <taxon>Oedothorax</taxon>
    </lineage>
</organism>
<feature type="region of interest" description="Disordered" evidence="1">
    <location>
        <begin position="176"/>
        <end position="239"/>
    </location>
</feature>